<proteinExistence type="predicted"/>
<keyword evidence="1" id="KW-0472">Membrane</keyword>
<comment type="caution">
    <text evidence="2">The sequence shown here is derived from an EMBL/GenBank/DDBJ whole genome shotgun (WGS) entry which is preliminary data.</text>
</comment>
<gene>
    <name evidence="2" type="ORF">ATY31_14860</name>
</gene>
<dbReference type="Proteomes" id="UP000237511">
    <property type="component" value="Unassembled WGS sequence"/>
</dbReference>
<protein>
    <submittedName>
        <fullName evidence="2">Uncharacterized protein</fullName>
    </submittedName>
</protein>
<evidence type="ECO:0000313" key="3">
    <source>
        <dbReference type="Proteomes" id="UP000237511"/>
    </source>
</evidence>
<reference evidence="2 3" key="1">
    <citation type="journal article" date="2014" name="Syst. Appl. Microbiol.">
        <title>Microsymbionts of Phaseolus vulgaris in acid and alkaline soils of Mexico.</title>
        <authorList>
            <person name="Verastegui-Valdes M.M."/>
            <person name="Zhang Y.J."/>
            <person name="Rivera-Orduna F.N."/>
            <person name="Cheng H.P."/>
            <person name="Sui X.H."/>
            <person name="Wang E.T."/>
        </authorList>
    </citation>
    <scope>NUCLEOTIDE SEQUENCE [LARGE SCALE GENOMIC DNA]</scope>
    <source>
        <strain evidence="2 3">FG01</strain>
    </source>
</reference>
<feature type="transmembrane region" description="Helical" evidence="1">
    <location>
        <begin position="7"/>
        <end position="31"/>
    </location>
</feature>
<keyword evidence="1" id="KW-0812">Transmembrane</keyword>
<organism evidence="2 3">
    <name type="scientific">Sinorhizobium americanum</name>
    <dbReference type="NCBI Taxonomy" id="194963"/>
    <lineage>
        <taxon>Bacteria</taxon>
        <taxon>Pseudomonadati</taxon>
        <taxon>Pseudomonadota</taxon>
        <taxon>Alphaproteobacteria</taxon>
        <taxon>Hyphomicrobiales</taxon>
        <taxon>Rhizobiaceae</taxon>
        <taxon>Sinorhizobium/Ensifer group</taxon>
        <taxon>Sinorhizobium</taxon>
    </lineage>
</organism>
<keyword evidence="1" id="KW-1133">Transmembrane helix</keyword>
<evidence type="ECO:0000313" key="2">
    <source>
        <dbReference type="EMBL" id="POH30545.1"/>
    </source>
</evidence>
<dbReference type="EMBL" id="LODU01000034">
    <property type="protein sequence ID" value="POH30545.1"/>
    <property type="molecule type" value="Genomic_DNA"/>
</dbReference>
<evidence type="ECO:0000256" key="1">
    <source>
        <dbReference type="SAM" id="Phobius"/>
    </source>
</evidence>
<name>A0A2S3YN88_9HYPH</name>
<dbReference type="AlphaFoldDB" id="A0A2S3YN88"/>
<sequence>MIARPAFVAAISFAGWSSQPVLFILVMLYSITGPLGVAGTSTQLSRLVHHMGLRLVVLAYVQVGG</sequence>
<accession>A0A2S3YN88</accession>